<evidence type="ECO:0000256" key="1">
    <source>
        <dbReference type="ARBA" id="ARBA00002646"/>
    </source>
</evidence>
<dbReference type="CDD" id="cd18102">
    <property type="entry name" value="Trm10_MRRP1"/>
    <property type="match status" value="1"/>
</dbReference>
<organism evidence="31 32">
    <name type="scientific">Polyodon spathula</name>
    <name type="common">North American paddlefish</name>
    <name type="synonym">Squalus spathula</name>
    <dbReference type="NCBI Taxonomy" id="7913"/>
    <lineage>
        <taxon>Eukaryota</taxon>
        <taxon>Metazoa</taxon>
        <taxon>Chordata</taxon>
        <taxon>Craniata</taxon>
        <taxon>Vertebrata</taxon>
        <taxon>Euteleostomi</taxon>
        <taxon>Actinopterygii</taxon>
        <taxon>Chondrostei</taxon>
        <taxon>Acipenseriformes</taxon>
        <taxon>Polyodontidae</taxon>
        <taxon>Polyodon</taxon>
    </lineage>
</organism>
<accession>A0ABS2XSR2</accession>
<dbReference type="PANTHER" id="PTHR13563:SF5">
    <property type="entry name" value="TRNA METHYLTRANSFERASE 10 HOMOLOG C"/>
    <property type="match status" value="1"/>
</dbReference>
<comment type="catalytic activity">
    <reaction evidence="27">
        <text>guanosine(9) in tRNA + S-adenosyl-L-methionine = N(1)-methylguanosine(9) in tRNA + S-adenosyl-L-homocysteine + H(+)</text>
        <dbReference type="Rhea" id="RHEA:43156"/>
        <dbReference type="Rhea" id="RHEA-COMP:10367"/>
        <dbReference type="Rhea" id="RHEA-COMP:10368"/>
        <dbReference type="ChEBI" id="CHEBI:15378"/>
        <dbReference type="ChEBI" id="CHEBI:57856"/>
        <dbReference type="ChEBI" id="CHEBI:59789"/>
        <dbReference type="ChEBI" id="CHEBI:73542"/>
        <dbReference type="ChEBI" id="CHEBI:74269"/>
        <dbReference type="EC" id="2.1.1.221"/>
    </reaction>
</comment>
<evidence type="ECO:0000256" key="12">
    <source>
        <dbReference type="ARBA" id="ARBA00022691"/>
    </source>
</evidence>
<keyword evidence="16" id="KW-0007">Acetylation</keyword>
<dbReference type="Proteomes" id="UP001166093">
    <property type="component" value="Unassembled WGS sequence"/>
</dbReference>
<evidence type="ECO:0000256" key="26">
    <source>
        <dbReference type="ARBA" id="ARBA00048278"/>
    </source>
</evidence>
<comment type="caution">
    <text evidence="31">The sequence shown here is derived from an EMBL/GenBank/DDBJ whole genome shotgun (WGS) entry which is preliminary data.</text>
</comment>
<keyword evidence="15" id="KW-0809">Transit peptide</keyword>
<evidence type="ECO:0000313" key="31">
    <source>
        <dbReference type="EMBL" id="MBN3277373.1"/>
    </source>
</evidence>
<keyword evidence="19" id="KW-0539">Nucleus</keyword>
<dbReference type="EC" id="2.1.1.221" evidence="6"/>
<evidence type="ECO:0000256" key="25">
    <source>
        <dbReference type="ARBA" id="ARBA00033019"/>
    </source>
</evidence>
<name>A0ABS2XSR2_POLSP</name>
<dbReference type="Gene3D" id="3.40.1280.30">
    <property type="match status" value="1"/>
</dbReference>
<feature type="domain" description="SAM-dependent MTase TRM10-type" evidence="30">
    <location>
        <begin position="81"/>
        <end position="273"/>
    </location>
</feature>
<evidence type="ECO:0000256" key="22">
    <source>
        <dbReference type="ARBA" id="ARBA00029803"/>
    </source>
</evidence>
<protein>
    <recommendedName>
        <fullName evidence="8">PEST proteolytic signal-containing nuclear protein</fullName>
        <ecNumber evidence="5">2.1.1.218</ecNumber>
        <ecNumber evidence="6">2.1.1.221</ecNumber>
    </recommendedName>
    <alternativeName>
        <fullName evidence="23">Mitochondrial ribonuclease P protein 1</fullName>
    </alternativeName>
    <alternativeName>
        <fullName evidence="22">RNA (guanine-9-)-methyltransferase domain-containing protein 1</fullName>
    </alternativeName>
    <alternativeName>
        <fullName evidence="24">mRNA methyladenosine-N(1)-methyltransferase</fullName>
    </alternativeName>
    <alternativeName>
        <fullName evidence="25">tRNA (adenine(9)-N(1))-methyltransferase</fullName>
    </alternativeName>
    <alternativeName>
        <fullName evidence="21">tRNA (guanine(9)-N(1))-methyltransferase</fullName>
    </alternativeName>
    <alternativeName>
        <fullName evidence="7">tRNA methyltransferase 10 homolog C</fullName>
    </alternativeName>
</protein>
<evidence type="ECO:0000256" key="27">
    <source>
        <dbReference type="ARBA" id="ARBA00048434"/>
    </source>
</evidence>
<keyword evidence="14" id="KW-0832">Ubl conjugation</keyword>
<evidence type="ECO:0000256" key="18">
    <source>
        <dbReference type="ARBA" id="ARBA00023128"/>
    </source>
</evidence>
<feature type="non-terminal residue" evidence="31">
    <location>
        <position position="459"/>
    </location>
</feature>
<evidence type="ECO:0000256" key="23">
    <source>
        <dbReference type="ARBA" id="ARBA00030623"/>
    </source>
</evidence>
<dbReference type="GO" id="GO:0008168">
    <property type="term" value="F:methyltransferase activity"/>
    <property type="evidence" value="ECO:0007669"/>
    <property type="project" value="UniProtKB-KW"/>
</dbReference>
<evidence type="ECO:0000256" key="16">
    <source>
        <dbReference type="ARBA" id="ARBA00022990"/>
    </source>
</evidence>
<reference evidence="31" key="1">
    <citation type="journal article" date="2021" name="Cell">
        <title>Tracing the genetic footprints of vertebrate landing in non-teleost ray-finned fishes.</title>
        <authorList>
            <person name="Bi X."/>
            <person name="Wang K."/>
            <person name="Yang L."/>
            <person name="Pan H."/>
            <person name="Jiang H."/>
            <person name="Wei Q."/>
            <person name="Fang M."/>
            <person name="Yu H."/>
            <person name="Zhu C."/>
            <person name="Cai Y."/>
            <person name="He Y."/>
            <person name="Gan X."/>
            <person name="Zeng H."/>
            <person name="Yu D."/>
            <person name="Zhu Y."/>
            <person name="Jiang H."/>
            <person name="Qiu Q."/>
            <person name="Yang H."/>
            <person name="Zhang Y.E."/>
            <person name="Wang W."/>
            <person name="Zhu M."/>
            <person name="He S."/>
            <person name="Zhang G."/>
        </authorList>
    </citation>
    <scope>NUCLEOTIDE SEQUENCE</scope>
    <source>
        <strain evidence="31">Pddl_001</strain>
    </source>
</reference>
<keyword evidence="17" id="KW-0175">Coiled coil</keyword>
<keyword evidence="13" id="KW-0819">tRNA processing</keyword>
<evidence type="ECO:0000256" key="2">
    <source>
        <dbReference type="ARBA" id="ARBA00004123"/>
    </source>
</evidence>
<evidence type="ECO:0000256" key="13">
    <source>
        <dbReference type="ARBA" id="ARBA00022694"/>
    </source>
</evidence>
<evidence type="ECO:0000256" key="17">
    <source>
        <dbReference type="ARBA" id="ARBA00023054"/>
    </source>
</evidence>
<evidence type="ECO:0000256" key="14">
    <source>
        <dbReference type="ARBA" id="ARBA00022843"/>
    </source>
</evidence>
<feature type="compositionally biased region" description="Basic and acidic residues" evidence="29">
    <location>
        <begin position="329"/>
        <end position="339"/>
    </location>
</feature>
<dbReference type="InterPro" id="IPR007356">
    <property type="entry name" value="tRNA_m1G_MeTrfase_euk"/>
</dbReference>
<evidence type="ECO:0000256" key="8">
    <source>
        <dbReference type="ARBA" id="ARBA00022059"/>
    </source>
</evidence>
<keyword evidence="20" id="KW-0131">Cell cycle</keyword>
<feature type="compositionally biased region" description="Basic and acidic residues" evidence="29">
    <location>
        <begin position="286"/>
        <end position="295"/>
    </location>
</feature>
<evidence type="ECO:0000256" key="19">
    <source>
        <dbReference type="ARBA" id="ARBA00023242"/>
    </source>
</evidence>
<comment type="catalytic activity">
    <reaction evidence="28">
        <text>an adenosine in mRNA + S-adenosyl-L-methionine = an N(1)-methyladenosine in mRNA + S-adenosyl-L-homocysteine + H(+)</text>
        <dbReference type="Rhea" id="RHEA:55392"/>
        <dbReference type="Rhea" id="RHEA-COMP:12414"/>
        <dbReference type="Rhea" id="RHEA-COMP:12415"/>
        <dbReference type="ChEBI" id="CHEBI:15378"/>
        <dbReference type="ChEBI" id="CHEBI:57856"/>
        <dbReference type="ChEBI" id="CHEBI:59789"/>
        <dbReference type="ChEBI" id="CHEBI:74411"/>
        <dbReference type="ChEBI" id="CHEBI:74491"/>
    </reaction>
</comment>
<feature type="compositionally biased region" description="Polar residues" evidence="29">
    <location>
        <begin position="422"/>
        <end position="432"/>
    </location>
</feature>
<evidence type="ECO:0000256" key="6">
    <source>
        <dbReference type="ARBA" id="ARBA00012797"/>
    </source>
</evidence>
<dbReference type="InterPro" id="IPR038459">
    <property type="entry name" value="MT_TRM10-typ_sf"/>
</dbReference>
<evidence type="ECO:0000256" key="4">
    <source>
        <dbReference type="ARBA" id="ARBA00011097"/>
    </source>
</evidence>
<dbReference type="Pfam" id="PF15473">
    <property type="entry name" value="PCNP"/>
    <property type="match status" value="1"/>
</dbReference>
<evidence type="ECO:0000259" key="30">
    <source>
        <dbReference type="PROSITE" id="PS51675"/>
    </source>
</evidence>
<gene>
    <name evidence="31" type="primary">Trmt10c_1</name>
    <name evidence="31" type="ORF">GTO93_0008616</name>
</gene>
<dbReference type="InterPro" id="IPR029169">
    <property type="entry name" value="PCNP"/>
</dbReference>
<comment type="subcellular location">
    <subcellularLocation>
        <location evidence="3">Mitochondrion</location>
    </subcellularLocation>
    <subcellularLocation>
        <location evidence="2">Nucleus</location>
    </subcellularLocation>
</comment>
<keyword evidence="9" id="KW-0597">Phosphoprotein</keyword>
<evidence type="ECO:0000256" key="3">
    <source>
        <dbReference type="ARBA" id="ARBA00004173"/>
    </source>
</evidence>
<dbReference type="InterPro" id="IPR025812">
    <property type="entry name" value="Trm10_C_MTase_dom"/>
</dbReference>
<dbReference type="PANTHER" id="PTHR13563">
    <property type="entry name" value="TRNA (GUANINE-9-) METHYLTRANSFERASE"/>
    <property type="match status" value="1"/>
</dbReference>
<comment type="catalytic activity">
    <reaction evidence="26">
        <text>adenosine(9) in tRNA + S-adenosyl-L-methionine = N(1)-methyladenosine(9) in tRNA + S-adenosyl-L-homocysteine + H(+)</text>
        <dbReference type="Rhea" id="RHEA:43148"/>
        <dbReference type="Rhea" id="RHEA-COMP:10363"/>
        <dbReference type="Rhea" id="RHEA-COMP:10364"/>
        <dbReference type="ChEBI" id="CHEBI:15378"/>
        <dbReference type="ChEBI" id="CHEBI:57856"/>
        <dbReference type="ChEBI" id="CHEBI:59789"/>
        <dbReference type="ChEBI" id="CHEBI:74411"/>
        <dbReference type="ChEBI" id="CHEBI:74491"/>
        <dbReference type="EC" id="2.1.1.218"/>
    </reaction>
</comment>
<sequence length="459" mass="51720">MKSGSDSTAMTQEEENTEASPLGAMRELVEMWRQAGKLVPENMTEEELQTLEELSTKSSRKNRMKNTFLLQFWQRSIDALYNWRAAQAMQFGQSLVFDMSYDRYMTRREIENTVSQLLECEGWNRRALDPFHLHFCNLKVEAAYHKELIKRYSGAWDRLLVSATDRPHQEVFPREKLVYLTADSPHVLKTFDHDKVYIVGAMVDKSIQTGLSLANAKRLNLATARLPLDEYLHWDSGAKNLTLDQVIRILLTIKDTGSWEKALRFVPSRKHEGFYKPQQSQHKHWGKAEARRDNSRTQGAFVRPEEKGGKGVKTKTVSSSNGGGSAGRSADKRSAKEAAGDSNSQPAPAKVSKIAFPSGSQLIKKPAPISIKLGASKPKEAAPNLPAKIPAVAAVFNEDEDSEPEEMPPEAKMRMKNIGRDTPTSAGPNSFNKGKHGFSDHQKLWERKQKKQLDRTPDK</sequence>
<dbReference type="GO" id="GO:0032259">
    <property type="term" value="P:methylation"/>
    <property type="evidence" value="ECO:0007669"/>
    <property type="project" value="UniProtKB-KW"/>
</dbReference>
<evidence type="ECO:0000256" key="21">
    <source>
        <dbReference type="ARBA" id="ARBA00029727"/>
    </source>
</evidence>
<dbReference type="InterPro" id="IPR028564">
    <property type="entry name" value="MT_TRM10-typ"/>
</dbReference>
<keyword evidence="12" id="KW-0949">S-adenosyl-L-methionine</keyword>
<evidence type="ECO:0000256" key="5">
    <source>
        <dbReference type="ARBA" id="ARBA00012794"/>
    </source>
</evidence>
<comment type="subunit">
    <text evidence="4">Interacts with UHRF2/NIRF.</text>
</comment>
<keyword evidence="18" id="KW-0496">Mitochondrion</keyword>
<evidence type="ECO:0000256" key="24">
    <source>
        <dbReference type="ARBA" id="ARBA00031759"/>
    </source>
</evidence>
<dbReference type="EMBL" id="JAAWVQ010069534">
    <property type="protein sequence ID" value="MBN3277373.1"/>
    <property type="molecule type" value="Genomic_DNA"/>
</dbReference>
<evidence type="ECO:0000256" key="28">
    <source>
        <dbReference type="ARBA" id="ARBA00048481"/>
    </source>
</evidence>
<feature type="compositionally biased region" description="Polar residues" evidence="29">
    <location>
        <begin position="1"/>
        <end position="11"/>
    </location>
</feature>
<evidence type="ECO:0000256" key="10">
    <source>
        <dbReference type="ARBA" id="ARBA00022603"/>
    </source>
</evidence>
<evidence type="ECO:0000256" key="7">
    <source>
        <dbReference type="ARBA" id="ARBA00014681"/>
    </source>
</evidence>
<keyword evidence="32" id="KW-1185">Reference proteome</keyword>
<feature type="region of interest" description="Disordered" evidence="29">
    <location>
        <begin position="417"/>
        <end position="459"/>
    </location>
</feature>
<feature type="compositionally biased region" description="Basic and acidic residues" evidence="29">
    <location>
        <begin position="437"/>
        <end position="459"/>
    </location>
</feature>
<dbReference type="EC" id="2.1.1.218" evidence="5"/>
<evidence type="ECO:0000256" key="29">
    <source>
        <dbReference type="SAM" id="MobiDB-lite"/>
    </source>
</evidence>
<feature type="region of interest" description="Disordered" evidence="29">
    <location>
        <begin position="273"/>
        <end position="355"/>
    </location>
</feature>
<keyword evidence="11" id="KW-0808">Transferase</keyword>
<keyword evidence="10 31" id="KW-0489">Methyltransferase</keyword>
<feature type="region of interest" description="Disordered" evidence="29">
    <location>
        <begin position="1"/>
        <end position="23"/>
    </location>
</feature>
<comment type="function">
    <text evidence="1">May be involved in cell cycle regulation.</text>
</comment>
<feature type="non-terminal residue" evidence="31">
    <location>
        <position position="1"/>
    </location>
</feature>
<evidence type="ECO:0000256" key="11">
    <source>
        <dbReference type="ARBA" id="ARBA00022679"/>
    </source>
</evidence>
<dbReference type="PROSITE" id="PS51675">
    <property type="entry name" value="SAM_MT_TRM10"/>
    <property type="match status" value="1"/>
</dbReference>
<evidence type="ECO:0000256" key="9">
    <source>
        <dbReference type="ARBA" id="ARBA00022553"/>
    </source>
</evidence>
<evidence type="ECO:0000313" key="32">
    <source>
        <dbReference type="Proteomes" id="UP001166093"/>
    </source>
</evidence>
<evidence type="ECO:0000256" key="15">
    <source>
        <dbReference type="ARBA" id="ARBA00022946"/>
    </source>
</evidence>
<proteinExistence type="predicted"/>
<evidence type="ECO:0000256" key="20">
    <source>
        <dbReference type="ARBA" id="ARBA00023306"/>
    </source>
</evidence>